<reference evidence="2 3" key="1">
    <citation type="submission" date="2023-06" db="EMBL/GenBank/DDBJ databases">
        <authorList>
            <person name="Oyuntsetseg B."/>
            <person name="Kim S.B."/>
        </authorList>
    </citation>
    <scope>NUCLEOTIDE SEQUENCE [LARGE SCALE GENOMIC DNA]</scope>
    <source>
        <strain evidence="2 3">2-15</strain>
    </source>
</reference>
<dbReference type="InterPro" id="IPR000871">
    <property type="entry name" value="Beta-lactam_class-A"/>
</dbReference>
<dbReference type="Gene3D" id="3.40.710.10">
    <property type="entry name" value="DD-peptidase/beta-lactamase superfamily"/>
    <property type="match status" value="1"/>
</dbReference>
<evidence type="ECO:0000313" key="2">
    <source>
        <dbReference type="EMBL" id="WIX78643.1"/>
    </source>
</evidence>
<dbReference type="PANTHER" id="PTHR35333:SF3">
    <property type="entry name" value="BETA-LACTAMASE-TYPE TRANSPEPTIDASE FOLD CONTAINING PROTEIN"/>
    <property type="match status" value="1"/>
</dbReference>
<gene>
    <name evidence="2" type="ORF">QRX50_46115</name>
</gene>
<dbReference type="RefSeq" id="WP_285969350.1">
    <property type="nucleotide sequence ID" value="NZ_CP127294.1"/>
</dbReference>
<dbReference type="InterPro" id="IPR045155">
    <property type="entry name" value="Beta-lactam_cat"/>
</dbReference>
<dbReference type="Proteomes" id="UP001236014">
    <property type="component" value="Chromosome"/>
</dbReference>
<name>A0A9Y2IHW6_9PSEU</name>
<dbReference type="EMBL" id="CP127294">
    <property type="protein sequence ID" value="WIX78643.1"/>
    <property type="molecule type" value="Genomic_DNA"/>
</dbReference>
<keyword evidence="3" id="KW-1185">Reference proteome</keyword>
<accession>A0A9Y2IHW6</accession>
<dbReference type="GO" id="GO:0008800">
    <property type="term" value="F:beta-lactamase activity"/>
    <property type="evidence" value="ECO:0007669"/>
    <property type="project" value="InterPro"/>
</dbReference>
<organism evidence="2 3">
    <name type="scientific">Amycolatopsis carbonis</name>
    <dbReference type="NCBI Taxonomy" id="715471"/>
    <lineage>
        <taxon>Bacteria</taxon>
        <taxon>Bacillati</taxon>
        <taxon>Actinomycetota</taxon>
        <taxon>Actinomycetes</taxon>
        <taxon>Pseudonocardiales</taxon>
        <taxon>Pseudonocardiaceae</taxon>
        <taxon>Amycolatopsis</taxon>
    </lineage>
</organism>
<evidence type="ECO:0000313" key="3">
    <source>
        <dbReference type="Proteomes" id="UP001236014"/>
    </source>
</evidence>
<sequence>MFDDGAGHRLVHQPVTPRPLASAIKVAHAAAYARAVAQRRLDPDEPIRVGDWDARYPYLGDGGSHLQSYSLLGIPHDAYGMATNPDQTVPLHRMAELMIEVSDGAAADYLRARLGDAALRAEAARAGWFDPDVRMFGGETLLLLFPEFCPPPGAPARIRRAAGDRLSDRFAHDPAFRAQVLPRATTQPPTLDRQLAWAAASGRGTARQLAAMHHEIATAQGKAAGLTRQILGAQYAGHQPPGTTAMLFKGGSYPGIVTLGIDLLWPDRRPGTAVLLLSDISPADTEHVVVLLGLCTGALTTPATFADLAGALGH</sequence>
<dbReference type="PANTHER" id="PTHR35333">
    <property type="entry name" value="BETA-LACTAMASE"/>
    <property type="match status" value="1"/>
</dbReference>
<proteinExistence type="predicted"/>
<feature type="domain" description="Beta-lactamase class A catalytic" evidence="1">
    <location>
        <begin position="7"/>
        <end position="128"/>
    </location>
</feature>
<dbReference type="InterPro" id="IPR012338">
    <property type="entry name" value="Beta-lactam/transpept-like"/>
</dbReference>
<protein>
    <submittedName>
        <fullName evidence="2">Serine hydrolase</fullName>
    </submittedName>
</protein>
<dbReference type="Pfam" id="PF13354">
    <property type="entry name" value="Beta-lactamase2"/>
    <property type="match status" value="1"/>
</dbReference>
<dbReference type="GO" id="GO:0030655">
    <property type="term" value="P:beta-lactam antibiotic catabolic process"/>
    <property type="evidence" value="ECO:0007669"/>
    <property type="project" value="InterPro"/>
</dbReference>
<keyword evidence="2" id="KW-0378">Hydrolase</keyword>
<dbReference type="SUPFAM" id="SSF56601">
    <property type="entry name" value="beta-lactamase/transpeptidase-like"/>
    <property type="match status" value="1"/>
</dbReference>
<dbReference type="GO" id="GO:0046677">
    <property type="term" value="P:response to antibiotic"/>
    <property type="evidence" value="ECO:0007669"/>
    <property type="project" value="InterPro"/>
</dbReference>
<dbReference type="AlphaFoldDB" id="A0A9Y2IHW6"/>
<dbReference type="KEGG" id="acab:QRX50_46115"/>
<evidence type="ECO:0000259" key="1">
    <source>
        <dbReference type="Pfam" id="PF13354"/>
    </source>
</evidence>